<dbReference type="EMBL" id="UZAF01004447">
    <property type="protein sequence ID" value="VDO14005.1"/>
    <property type="molecule type" value="Genomic_DNA"/>
</dbReference>
<feature type="region of interest" description="Disordered" evidence="1">
    <location>
        <begin position="14"/>
        <end position="96"/>
    </location>
</feature>
<name>A0A3P7WKF8_HAEPC</name>
<protein>
    <submittedName>
        <fullName evidence="2">Uncharacterized protein</fullName>
    </submittedName>
</protein>
<sequence length="127" mass="13496">MNAQSPNLRWALPRAGETSVATTRRLPTISQPISSRPAASSRIQRRDCLHSGGIAETNCGLSTSQFERRRHVRDISSPRAVEDAGDKMPTFGGGTPYGTAIGANPLTKPFMPSKGGGTSIFTLAART</sequence>
<dbReference type="AlphaFoldDB" id="A0A3P7WKF8"/>
<keyword evidence="3" id="KW-1185">Reference proteome</keyword>
<evidence type="ECO:0000313" key="3">
    <source>
        <dbReference type="Proteomes" id="UP000268014"/>
    </source>
</evidence>
<organism evidence="2 3">
    <name type="scientific">Haemonchus placei</name>
    <name type="common">Barber's pole worm</name>
    <dbReference type="NCBI Taxonomy" id="6290"/>
    <lineage>
        <taxon>Eukaryota</taxon>
        <taxon>Metazoa</taxon>
        <taxon>Ecdysozoa</taxon>
        <taxon>Nematoda</taxon>
        <taxon>Chromadorea</taxon>
        <taxon>Rhabditida</taxon>
        <taxon>Rhabditina</taxon>
        <taxon>Rhabditomorpha</taxon>
        <taxon>Strongyloidea</taxon>
        <taxon>Trichostrongylidae</taxon>
        <taxon>Haemonchus</taxon>
    </lineage>
</organism>
<proteinExistence type="predicted"/>
<gene>
    <name evidence="2" type="ORF">HPLM_LOCUS2299</name>
</gene>
<feature type="compositionally biased region" description="Polar residues" evidence="1">
    <location>
        <begin position="28"/>
        <end position="42"/>
    </location>
</feature>
<accession>A0A3P7WKF8</accession>
<dbReference type="Proteomes" id="UP000268014">
    <property type="component" value="Unassembled WGS sequence"/>
</dbReference>
<reference evidence="2 3" key="1">
    <citation type="submission" date="2018-11" db="EMBL/GenBank/DDBJ databases">
        <authorList>
            <consortium name="Pathogen Informatics"/>
        </authorList>
    </citation>
    <scope>NUCLEOTIDE SEQUENCE [LARGE SCALE GENOMIC DNA]</scope>
    <source>
        <strain evidence="2 3">MHpl1</strain>
    </source>
</reference>
<evidence type="ECO:0000313" key="2">
    <source>
        <dbReference type="EMBL" id="VDO14005.1"/>
    </source>
</evidence>
<evidence type="ECO:0000256" key="1">
    <source>
        <dbReference type="SAM" id="MobiDB-lite"/>
    </source>
</evidence>
<feature type="compositionally biased region" description="Basic and acidic residues" evidence="1">
    <location>
        <begin position="73"/>
        <end position="86"/>
    </location>
</feature>